<sequence length="132" mass="14910">MTTYQLPLRAGAHDAFRLRHFLKDAFKGNSLQRQRFSILLRTWHTSSFHHLTGQVTLKIIFQTSETDQPHTFVFNATPTAHYIPLNLVQAFLLTVLLDHVVPICKGFAAGPHPLLATVGIEFQTLPLPTLLK</sequence>
<dbReference type="AlphaFoldDB" id="A0AAE0Z3Q4"/>
<evidence type="ECO:0000313" key="2">
    <source>
        <dbReference type="Proteomes" id="UP001283361"/>
    </source>
</evidence>
<dbReference type="EMBL" id="JAWDGP010004765">
    <property type="protein sequence ID" value="KAK3762040.1"/>
    <property type="molecule type" value="Genomic_DNA"/>
</dbReference>
<protein>
    <submittedName>
        <fullName evidence="1">Uncharacterized protein</fullName>
    </submittedName>
</protein>
<evidence type="ECO:0000313" key="1">
    <source>
        <dbReference type="EMBL" id="KAK3762040.1"/>
    </source>
</evidence>
<reference evidence="1" key="1">
    <citation type="journal article" date="2023" name="G3 (Bethesda)">
        <title>A reference genome for the long-term kleptoplast-retaining sea slug Elysia crispata morphotype clarki.</title>
        <authorList>
            <person name="Eastman K.E."/>
            <person name="Pendleton A.L."/>
            <person name="Shaikh M.A."/>
            <person name="Suttiyut T."/>
            <person name="Ogas R."/>
            <person name="Tomko P."/>
            <person name="Gavelis G."/>
            <person name="Widhalm J.R."/>
            <person name="Wisecaver J.H."/>
        </authorList>
    </citation>
    <scope>NUCLEOTIDE SEQUENCE</scope>
    <source>
        <strain evidence="1">ECLA1</strain>
    </source>
</reference>
<proteinExistence type="predicted"/>
<name>A0AAE0Z3Q4_9GAST</name>
<dbReference type="Proteomes" id="UP001283361">
    <property type="component" value="Unassembled WGS sequence"/>
</dbReference>
<accession>A0AAE0Z3Q4</accession>
<comment type="caution">
    <text evidence="1">The sequence shown here is derived from an EMBL/GenBank/DDBJ whole genome shotgun (WGS) entry which is preliminary data.</text>
</comment>
<keyword evidence="2" id="KW-1185">Reference proteome</keyword>
<organism evidence="1 2">
    <name type="scientific">Elysia crispata</name>
    <name type="common">lettuce slug</name>
    <dbReference type="NCBI Taxonomy" id="231223"/>
    <lineage>
        <taxon>Eukaryota</taxon>
        <taxon>Metazoa</taxon>
        <taxon>Spiralia</taxon>
        <taxon>Lophotrochozoa</taxon>
        <taxon>Mollusca</taxon>
        <taxon>Gastropoda</taxon>
        <taxon>Heterobranchia</taxon>
        <taxon>Euthyneura</taxon>
        <taxon>Panpulmonata</taxon>
        <taxon>Sacoglossa</taxon>
        <taxon>Placobranchoidea</taxon>
        <taxon>Plakobranchidae</taxon>
        <taxon>Elysia</taxon>
    </lineage>
</organism>
<gene>
    <name evidence="1" type="ORF">RRG08_008368</name>
</gene>